<proteinExistence type="predicted"/>
<evidence type="ECO:0000313" key="2">
    <source>
        <dbReference type="EMBL" id="SMG06162.1"/>
    </source>
</evidence>
<feature type="transmembrane region" description="Helical" evidence="1">
    <location>
        <begin position="141"/>
        <end position="166"/>
    </location>
</feature>
<evidence type="ECO:0000256" key="1">
    <source>
        <dbReference type="SAM" id="Phobius"/>
    </source>
</evidence>
<feature type="transmembrane region" description="Helical" evidence="1">
    <location>
        <begin position="90"/>
        <end position="120"/>
    </location>
</feature>
<dbReference type="RefSeq" id="WP_085471105.1">
    <property type="nucleotide sequence ID" value="NZ_FXAU01000001.1"/>
</dbReference>
<keyword evidence="1" id="KW-0472">Membrane</keyword>
<dbReference type="AlphaFoldDB" id="A0A1X7HVX7"/>
<sequence>MNYYFALQYRIAKRSIEEVGVPFWVGMLVLIGLLIAGYFICQRFPDYADLLLLYTGTSFLLTQTGSQRIDFLKTTFPEKKFRKVRLCESLLYILPLVILAGLVGAWFALGILPIAAYLFAMNTLTFQTRRSFPTPFRKYPFEFIILFRKFFWLFVALYGLGAIGIYVDNFNLSIFAAAVIILVAVGDAYSVIEPEEILWSNSRSPDRFLGYKIGRGAIQLSGLILPLLTLMSFFFREQTPWIALCWIIGCLLLALMVVLKYKSYPKPIGLIEGFSFVICIFIPILVFALFPYYYSKAKKNIQIVYDRNTTA</sequence>
<feature type="transmembrane region" description="Helical" evidence="1">
    <location>
        <begin position="213"/>
        <end position="235"/>
    </location>
</feature>
<keyword evidence="3" id="KW-1185">Reference proteome</keyword>
<feature type="transmembrane region" description="Helical" evidence="1">
    <location>
        <begin position="273"/>
        <end position="294"/>
    </location>
</feature>
<dbReference type="EMBL" id="FXAU01000001">
    <property type="protein sequence ID" value="SMG06162.1"/>
    <property type="molecule type" value="Genomic_DNA"/>
</dbReference>
<gene>
    <name evidence="2" type="ORF">SAMN05660862_0123</name>
</gene>
<name>A0A1X7HVX7_9SPHI</name>
<organism evidence="2 3">
    <name type="scientific">Sphingobacterium psychroaquaticum</name>
    <dbReference type="NCBI Taxonomy" id="561061"/>
    <lineage>
        <taxon>Bacteria</taxon>
        <taxon>Pseudomonadati</taxon>
        <taxon>Bacteroidota</taxon>
        <taxon>Sphingobacteriia</taxon>
        <taxon>Sphingobacteriales</taxon>
        <taxon>Sphingobacteriaceae</taxon>
        <taxon>Sphingobacterium</taxon>
    </lineage>
</organism>
<reference evidence="2 3" key="1">
    <citation type="submission" date="2017-04" db="EMBL/GenBank/DDBJ databases">
        <authorList>
            <person name="Afonso C.L."/>
            <person name="Miller P.J."/>
            <person name="Scott M.A."/>
            <person name="Spackman E."/>
            <person name="Goraichik I."/>
            <person name="Dimitrov K.M."/>
            <person name="Suarez D.L."/>
            <person name="Swayne D.E."/>
        </authorList>
    </citation>
    <scope>NUCLEOTIDE SEQUENCE [LARGE SCALE GENOMIC DNA]</scope>
    <source>
        <strain evidence="2 3">DSM 22418</strain>
    </source>
</reference>
<keyword evidence="1" id="KW-1133">Transmembrane helix</keyword>
<feature type="transmembrane region" description="Helical" evidence="1">
    <location>
        <begin position="21"/>
        <end position="40"/>
    </location>
</feature>
<dbReference type="STRING" id="561061.SAMN05660862_0123"/>
<protein>
    <submittedName>
        <fullName evidence="2">Uncharacterized protein</fullName>
    </submittedName>
</protein>
<dbReference type="Proteomes" id="UP000192980">
    <property type="component" value="Unassembled WGS sequence"/>
</dbReference>
<feature type="transmembrane region" description="Helical" evidence="1">
    <location>
        <begin position="172"/>
        <end position="192"/>
    </location>
</feature>
<dbReference type="OrthoDB" id="793362at2"/>
<keyword evidence="1" id="KW-0812">Transmembrane</keyword>
<evidence type="ECO:0000313" key="3">
    <source>
        <dbReference type="Proteomes" id="UP000192980"/>
    </source>
</evidence>
<accession>A0A1X7HVX7</accession>
<feature type="transmembrane region" description="Helical" evidence="1">
    <location>
        <begin position="241"/>
        <end position="261"/>
    </location>
</feature>